<evidence type="ECO:0000256" key="5">
    <source>
        <dbReference type="ARBA" id="ARBA00023027"/>
    </source>
</evidence>
<evidence type="ECO:0000256" key="7">
    <source>
        <dbReference type="RuleBase" id="RU004473"/>
    </source>
</evidence>
<dbReference type="InterPro" id="IPR016040">
    <property type="entry name" value="NAD(P)-bd_dom"/>
</dbReference>
<dbReference type="AlphaFoldDB" id="A0A238ZD06"/>
<dbReference type="PANTHER" id="PTHR43000">
    <property type="entry name" value="DTDP-D-GLUCOSE 4,6-DEHYDRATASE-RELATED"/>
    <property type="match status" value="1"/>
</dbReference>
<sequence>MRLLVTGGCGFIGANFLYAMRQRHPDWLLVNLDKLTYAGNPGSLRALENEAGDRYVFAHGDICDRKCVTAILNDHKINAVVNFAAESHVDRSIDDPSPFVVTNVLGAQNILDCARRAKVGRVVHVSTDEVYGSLGPTGQFHESTPLAPNSPYSASKAGADLLARACHETYGQDIVVTRCSNNYGPFQFPEKLIPLMYAKATKGESLPVYGDGQNVRDWIFVDDHCRGVELALLKGRAGAVYNFGGASEMKNIDVVRTILRLTGQDENLIRFVADRPGHDKRYAMNFDLAAKELGFAPSVSFAQGMERTIAWYQANSVWLDEVQSGAYLTFMDRWYKERT</sequence>
<evidence type="ECO:0000256" key="1">
    <source>
        <dbReference type="ARBA" id="ARBA00001539"/>
    </source>
</evidence>
<dbReference type="GO" id="GO:0008460">
    <property type="term" value="F:dTDP-glucose 4,6-dehydratase activity"/>
    <property type="evidence" value="ECO:0007669"/>
    <property type="project" value="UniProtKB-EC"/>
</dbReference>
<accession>A0A238ZD06</accession>
<evidence type="ECO:0000256" key="6">
    <source>
        <dbReference type="ARBA" id="ARBA00023239"/>
    </source>
</evidence>
<evidence type="ECO:0000259" key="8">
    <source>
        <dbReference type="Pfam" id="PF16363"/>
    </source>
</evidence>
<dbReference type="EMBL" id="FZOC01000002">
    <property type="protein sequence ID" value="SNR80841.1"/>
    <property type="molecule type" value="Genomic_DNA"/>
</dbReference>
<dbReference type="RefSeq" id="WP_089273116.1">
    <property type="nucleotide sequence ID" value="NZ_FZOC01000002.1"/>
</dbReference>
<evidence type="ECO:0000256" key="4">
    <source>
        <dbReference type="ARBA" id="ARBA00011990"/>
    </source>
</evidence>
<evidence type="ECO:0000313" key="10">
    <source>
        <dbReference type="Proteomes" id="UP000198324"/>
    </source>
</evidence>
<dbReference type="InterPro" id="IPR005888">
    <property type="entry name" value="dTDP_Gluc_deHydtase"/>
</dbReference>
<comment type="catalytic activity">
    <reaction evidence="1 7">
        <text>dTDP-alpha-D-glucose = dTDP-4-dehydro-6-deoxy-alpha-D-glucose + H2O</text>
        <dbReference type="Rhea" id="RHEA:17221"/>
        <dbReference type="ChEBI" id="CHEBI:15377"/>
        <dbReference type="ChEBI" id="CHEBI:57477"/>
        <dbReference type="ChEBI" id="CHEBI:57649"/>
        <dbReference type="EC" id="4.2.1.46"/>
    </reaction>
</comment>
<dbReference type="EC" id="4.2.1.46" evidence="4 7"/>
<dbReference type="NCBIfam" id="TIGR01181">
    <property type="entry name" value="dTDP_gluc_dehyt"/>
    <property type="match status" value="1"/>
</dbReference>
<gene>
    <name evidence="9" type="ORF">SAMN04488503_1413</name>
</gene>
<dbReference type="Gene3D" id="3.90.25.10">
    <property type="entry name" value="UDP-galactose 4-epimerase, domain 1"/>
    <property type="match status" value="1"/>
</dbReference>
<evidence type="ECO:0000256" key="3">
    <source>
        <dbReference type="ARBA" id="ARBA00008178"/>
    </source>
</evidence>
<dbReference type="GO" id="GO:0009225">
    <property type="term" value="P:nucleotide-sugar metabolic process"/>
    <property type="evidence" value="ECO:0007669"/>
    <property type="project" value="InterPro"/>
</dbReference>
<organism evidence="9 10">
    <name type="scientific">Humidesulfovibrio mexicanus</name>
    <dbReference type="NCBI Taxonomy" id="147047"/>
    <lineage>
        <taxon>Bacteria</taxon>
        <taxon>Pseudomonadati</taxon>
        <taxon>Thermodesulfobacteriota</taxon>
        <taxon>Desulfovibrionia</taxon>
        <taxon>Desulfovibrionales</taxon>
        <taxon>Desulfovibrionaceae</taxon>
        <taxon>Humidesulfovibrio</taxon>
    </lineage>
</organism>
<keyword evidence="10" id="KW-1185">Reference proteome</keyword>
<dbReference type="Pfam" id="PF16363">
    <property type="entry name" value="GDP_Man_Dehyd"/>
    <property type="match status" value="1"/>
</dbReference>
<evidence type="ECO:0000313" key="9">
    <source>
        <dbReference type="EMBL" id="SNR80841.1"/>
    </source>
</evidence>
<name>A0A238ZD06_9BACT</name>
<dbReference type="Gene3D" id="3.40.50.720">
    <property type="entry name" value="NAD(P)-binding Rossmann-like Domain"/>
    <property type="match status" value="1"/>
</dbReference>
<dbReference type="SUPFAM" id="SSF51735">
    <property type="entry name" value="NAD(P)-binding Rossmann-fold domains"/>
    <property type="match status" value="1"/>
</dbReference>
<feature type="domain" description="NAD(P)-binding" evidence="8">
    <location>
        <begin position="4"/>
        <end position="307"/>
    </location>
</feature>
<comment type="similarity">
    <text evidence="3 7">Belongs to the NAD(P)-dependent epimerase/dehydratase family. dTDP-glucose dehydratase subfamily.</text>
</comment>
<evidence type="ECO:0000256" key="2">
    <source>
        <dbReference type="ARBA" id="ARBA00001911"/>
    </source>
</evidence>
<dbReference type="CDD" id="cd05246">
    <property type="entry name" value="dTDP_GD_SDR_e"/>
    <property type="match status" value="1"/>
</dbReference>
<keyword evidence="6 7" id="KW-0456">Lyase</keyword>
<dbReference type="InterPro" id="IPR036291">
    <property type="entry name" value="NAD(P)-bd_dom_sf"/>
</dbReference>
<proteinExistence type="inferred from homology"/>
<reference evidence="9 10" key="1">
    <citation type="submission" date="2017-06" db="EMBL/GenBank/DDBJ databases">
        <authorList>
            <person name="Kim H.J."/>
            <person name="Triplett B.A."/>
        </authorList>
    </citation>
    <scope>NUCLEOTIDE SEQUENCE [LARGE SCALE GENOMIC DNA]</scope>
    <source>
        <strain evidence="9 10">DSM 13116</strain>
    </source>
</reference>
<dbReference type="OrthoDB" id="9803010at2"/>
<dbReference type="Proteomes" id="UP000198324">
    <property type="component" value="Unassembled WGS sequence"/>
</dbReference>
<comment type="cofactor">
    <cofactor evidence="2 7">
        <name>NAD(+)</name>
        <dbReference type="ChEBI" id="CHEBI:57540"/>
    </cofactor>
</comment>
<protein>
    <recommendedName>
        <fullName evidence="4 7">dTDP-glucose 4,6-dehydratase</fullName>
        <ecNumber evidence="4 7">4.2.1.46</ecNumber>
    </recommendedName>
</protein>
<keyword evidence="5" id="KW-0520">NAD</keyword>